<dbReference type="Pfam" id="PF16199">
    <property type="entry name" value="Radical_SAM_C"/>
    <property type="match status" value="1"/>
</dbReference>
<gene>
    <name evidence="8" type="ORF">INF28_00945</name>
</gene>
<dbReference type="SMART" id="SM00729">
    <property type="entry name" value="Elp3"/>
    <property type="match status" value="1"/>
</dbReference>
<keyword evidence="5" id="KW-0408">Iron</keyword>
<dbReference type="CDD" id="cd01335">
    <property type="entry name" value="Radical_SAM"/>
    <property type="match status" value="1"/>
</dbReference>
<dbReference type="GO" id="GO:0003824">
    <property type="term" value="F:catalytic activity"/>
    <property type="evidence" value="ECO:0007669"/>
    <property type="project" value="InterPro"/>
</dbReference>
<dbReference type="GO" id="GO:0051539">
    <property type="term" value="F:4 iron, 4 sulfur cluster binding"/>
    <property type="evidence" value="ECO:0007669"/>
    <property type="project" value="UniProtKB-KW"/>
</dbReference>
<dbReference type="AlphaFoldDB" id="A0A9D5M1U2"/>
<dbReference type="PANTHER" id="PTHR11135">
    <property type="entry name" value="HISTONE ACETYLTRANSFERASE-RELATED"/>
    <property type="match status" value="1"/>
</dbReference>
<protein>
    <submittedName>
        <fullName evidence="8">Radical SAM protein</fullName>
    </submittedName>
</protein>
<dbReference type="InterPro" id="IPR006638">
    <property type="entry name" value="Elp3/MiaA/NifB-like_rSAM"/>
</dbReference>
<keyword evidence="3" id="KW-0949">S-adenosyl-L-methionine</keyword>
<dbReference type="SFLD" id="SFLDG01082">
    <property type="entry name" value="B12-binding_domain_containing"/>
    <property type="match status" value="1"/>
</dbReference>
<accession>A0A9D5M1U2</accession>
<evidence type="ECO:0000256" key="6">
    <source>
        <dbReference type="ARBA" id="ARBA00023014"/>
    </source>
</evidence>
<reference evidence="8" key="1">
    <citation type="submission" date="2020-10" db="EMBL/GenBank/DDBJ databases">
        <title>ChiBAC.</title>
        <authorList>
            <person name="Zenner C."/>
            <person name="Hitch T.C.A."/>
            <person name="Clavel T."/>
        </authorList>
    </citation>
    <scope>NUCLEOTIDE SEQUENCE</scope>
    <source>
        <strain evidence="8">DSM 107454</strain>
    </source>
</reference>
<evidence type="ECO:0000313" key="8">
    <source>
        <dbReference type="EMBL" id="MBE5039035.1"/>
    </source>
</evidence>
<dbReference type="SFLD" id="SFLDG01086">
    <property type="entry name" value="elongater_protein-like"/>
    <property type="match status" value="1"/>
</dbReference>
<evidence type="ECO:0000256" key="5">
    <source>
        <dbReference type="ARBA" id="ARBA00023004"/>
    </source>
</evidence>
<dbReference type="GO" id="GO:0005737">
    <property type="term" value="C:cytoplasm"/>
    <property type="evidence" value="ECO:0007669"/>
    <property type="project" value="TreeGrafter"/>
</dbReference>
<evidence type="ECO:0000256" key="4">
    <source>
        <dbReference type="ARBA" id="ARBA00022723"/>
    </source>
</evidence>
<dbReference type="Pfam" id="PF04055">
    <property type="entry name" value="Radical_SAM"/>
    <property type="match status" value="1"/>
</dbReference>
<dbReference type="RefSeq" id="WP_226391588.1">
    <property type="nucleotide sequence ID" value="NZ_JADCKB010000001.1"/>
</dbReference>
<evidence type="ECO:0000259" key="7">
    <source>
        <dbReference type="PROSITE" id="PS51918"/>
    </source>
</evidence>
<dbReference type="PANTHER" id="PTHR11135:SF0">
    <property type="entry name" value="ELONGATOR COMPLEX PROTEIN 3"/>
    <property type="match status" value="1"/>
</dbReference>
<dbReference type="SUPFAM" id="SSF102114">
    <property type="entry name" value="Radical SAM enzymes"/>
    <property type="match status" value="1"/>
</dbReference>
<dbReference type="InterPro" id="IPR023404">
    <property type="entry name" value="rSAM_horseshoe"/>
</dbReference>
<evidence type="ECO:0000313" key="9">
    <source>
        <dbReference type="Proteomes" id="UP000806542"/>
    </source>
</evidence>
<keyword evidence="2" id="KW-0004">4Fe-4S</keyword>
<dbReference type="PROSITE" id="PS51918">
    <property type="entry name" value="RADICAL_SAM"/>
    <property type="match status" value="1"/>
</dbReference>
<sequence>MRHYNIPVFIPHEGCPHACIFCNQKKITGVQTSVTPAMAEEIIKEGLSWLPKGERQAEAAFFGGSFTGLPLSLQRQFYEAARRFGDQISGIRLSTRPDYITEPVLELAASYGVTVIELGAQSAEDAVLEKNERRHTFSETCRAVEQIRQAGIAPGIQMMTGMYGSDAETDLRSARLFAELDPVCARIYPVLVLKDTILEQLYRQGKYRPQTLEEAVETAKGALLEFRSRNIPVIRLGLHAGEDLRQPGTVAAGPFHPAFGELVESRIWRDKLEEMVLKQGKREIKVPAREMSRAVGHKGCNRRYFQEKYGILLRFLPAE</sequence>
<comment type="caution">
    <text evidence="8">The sequence shown here is derived from an EMBL/GenBank/DDBJ whole genome shotgun (WGS) entry which is preliminary data.</text>
</comment>
<dbReference type="Proteomes" id="UP000806542">
    <property type="component" value="Unassembled WGS sequence"/>
</dbReference>
<dbReference type="InterPro" id="IPR039661">
    <property type="entry name" value="ELP3"/>
</dbReference>
<evidence type="ECO:0000256" key="1">
    <source>
        <dbReference type="ARBA" id="ARBA00001966"/>
    </source>
</evidence>
<name>A0A9D5M1U2_9FIRM</name>
<dbReference type="GO" id="GO:0046872">
    <property type="term" value="F:metal ion binding"/>
    <property type="evidence" value="ECO:0007669"/>
    <property type="project" value="UniProtKB-KW"/>
</dbReference>
<dbReference type="InterPro" id="IPR007197">
    <property type="entry name" value="rSAM"/>
</dbReference>
<evidence type="ECO:0000256" key="3">
    <source>
        <dbReference type="ARBA" id="ARBA00022691"/>
    </source>
</evidence>
<feature type="domain" description="Radical SAM core" evidence="7">
    <location>
        <begin position="1"/>
        <end position="235"/>
    </location>
</feature>
<keyword evidence="6" id="KW-0411">Iron-sulfur</keyword>
<organism evidence="8 9">
    <name type="scientific">Ructibacterium gallinarum</name>
    <dbReference type="NCBI Taxonomy" id="2779355"/>
    <lineage>
        <taxon>Bacteria</taxon>
        <taxon>Bacillati</taxon>
        <taxon>Bacillota</taxon>
        <taxon>Clostridia</taxon>
        <taxon>Eubacteriales</taxon>
        <taxon>Oscillospiraceae</taxon>
        <taxon>Ructibacterium</taxon>
    </lineage>
</organism>
<dbReference type="InterPro" id="IPR032432">
    <property type="entry name" value="Radical_SAM_C"/>
</dbReference>
<dbReference type="InterPro" id="IPR058240">
    <property type="entry name" value="rSAM_sf"/>
</dbReference>
<evidence type="ECO:0000256" key="2">
    <source>
        <dbReference type="ARBA" id="ARBA00022485"/>
    </source>
</evidence>
<dbReference type="GO" id="GO:0002926">
    <property type="term" value="P:tRNA wobble base 5-methoxycarbonylmethyl-2-thiouridinylation"/>
    <property type="evidence" value="ECO:0007669"/>
    <property type="project" value="TreeGrafter"/>
</dbReference>
<dbReference type="EMBL" id="JADCKB010000001">
    <property type="protein sequence ID" value="MBE5039035.1"/>
    <property type="molecule type" value="Genomic_DNA"/>
</dbReference>
<keyword evidence="9" id="KW-1185">Reference proteome</keyword>
<proteinExistence type="predicted"/>
<dbReference type="Gene3D" id="3.80.30.20">
    <property type="entry name" value="tm_1862 like domain"/>
    <property type="match status" value="1"/>
</dbReference>
<dbReference type="SFLD" id="SFLDS00029">
    <property type="entry name" value="Radical_SAM"/>
    <property type="match status" value="1"/>
</dbReference>
<keyword evidence="4" id="KW-0479">Metal-binding</keyword>
<comment type="cofactor">
    <cofactor evidence="1">
        <name>[4Fe-4S] cluster</name>
        <dbReference type="ChEBI" id="CHEBI:49883"/>
    </cofactor>
</comment>